<gene>
    <name evidence="2" type="ORF">CA839_08575</name>
    <name evidence="3" type="ORF">CBG59_02730</name>
</gene>
<evidence type="ECO:0000259" key="1">
    <source>
        <dbReference type="Pfam" id="PF19647"/>
    </source>
</evidence>
<reference evidence="3 5" key="2">
    <citation type="submission" date="2017-06" db="EMBL/GenBank/DDBJ databases">
        <title>Draft genome sequence of Fusobacterium nucleatum subsp. polymorphum KCOM 1330 (=ChDC F330).</title>
        <authorList>
            <person name="Kook J.-K."/>
            <person name="Park S.-N."/>
            <person name="Lim Y.K."/>
            <person name="Roh H."/>
        </authorList>
    </citation>
    <scope>NUCLEOTIDE SEQUENCE [LARGE SCALE GENOMIC DNA]</scope>
    <source>
        <strain evidence="3">KCOM 1330</strain>
        <strain evidence="5">KCOM 1330 (ChDC F330)</strain>
    </source>
</reference>
<evidence type="ECO:0000313" key="5">
    <source>
        <dbReference type="Proteomes" id="UP000221852"/>
    </source>
</evidence>
<dbReference type="Proteomes" id="UP000197470">
    <property type="component" value="Unassembled WGS sequence"/>
</dbReference>
<accession>A0A246EH72</accession>
<dbReference type="AlphaFoldDB" id="A0A246EH72"/>
<dbReference type="EMBL" id="NIRQ01000001">
    <property type="protein sequence ID" value="PHI12746.1"/>
    <property type="molecule type" value="Genomic_DNA"/>
</dbReference>
<feature type="domain" description="7(1) septoil knot" evidence="1">
    <location>
        <begin position="22"/>
        <end position="80"/>
    </location>
</feature>
<comment type="caution">
    <text evidence="2">The sequence shown here is derived from an EMBL/GenBank/DDBJ whole genome shotgun (WGS) entry which is preliminary data.</text>
</comment>
<evidence type="ECO:0000313" key="3">
    <source>
        <dbReference type="EMBL" id="PHI12746.1"/>
    </source>
</evidence>
<reference evidence="2 4" key="1">
    <citation type="submission" date="2017-05" db="EMBL/GenBank/DDBJ databases">
        <title>Genome sequencing of Fusobacterium nucleatum subsp. polymorphum KCOM 1001 (=ChDC F119).</title>
        <authorList>
            <person name="Kook J.-K."/>
            <person name="Park S.-N."/>
            <person name="Lim Y.K."/>
            <person name="Roh H."/>
        </authorList>
    </citation>
    <scope>NUCLEOTIDE SEQUENCE [LARGE SCALE GENOMIC DNA]</scope>
    <source>
        <strain evidence="2 4">KCOM 1001</strain>
    </source>
</reference>
<dbReference type="RefSeq" id="WP_088389104.1">
    <property type="nucleotide sequence ID" value="NZ_CP084159.1"/>
</dbReference>
<name>A0A246EH72_FUSNP</name>
<organism evidence="2 4">
    <name type="scientific">Fusobacterium nucleatum subsp. polymorphum</name>
    <name type="common">Fusobacterium polymorphum</name>
    <dbReference type="NCBI Taxonomy" id="76857"/>
    <lineage>
        <taxon>Bacteria</taxon>
        <taxon>Fusobacteriati</taxon>
        <taxon>Fusobacteriota</taxon>
        <taxon>Fusobacteriia</taxon>
        <taxon>Fusobacteriales</taxon>
        <taxon>Fusobacteriaceae</taxon>
        <taxon>Fusobacterium</taxon>
    </lineage>
</organism>
<proteinExistence type="predicted"/>
<dbReference type="Pfam" id="PF19647">
    <property type="entry name" value="Septknot"/>
    <property type="match status" value="1"/>
</dbReference>
<protein>
    <recommendedName>
        <fullName evidence="1">7(1) septoil knot domain-containing protein</fullName>
    </recommendedName>
</protein>
<sequence length="82" mass="9249">MASKLSKGYFATLKGKKVTFKVVNSFPDIKVQFVEAFGDYKVQVSNSKSFSKETIKIQVVTSFPDVKLQKVKAFGDFEIFVE</sequence>
<evidence type="ECO:0000313" key="4">
    <source>
        <dbReference type="Proteomes" id="UP000197470"/>
    </source>
</evidence>
<evidence type="ECO:0000313" key="2">
    <source>
        <dbReference type="EMBL" id="OWP25929.1"/>
    </source>
</evidence>
<dbReference type="Proteomes" id="UP000221852">
    <property type="component" value="Unassembled WGS sequence"/>
</dbReference>
<dbReference type="InterPro" id="IPR046148">
    <property type="entry name" value="Septknot"/>
</dbReference>
<dbReference type="EMBL" id="NHRT01000001">
    <property type="protein sequence ID" value="OWP25929.1"/>
    <property type="molecule type" value="Genomic_DNA"/>
</dbReference>